<organism evidence="1 2">
    <name type="scientific">Buttiauxella noackiae ATCC 51607</name>
    <dbReference type="NCBI Taxonomy" id="1354255"/>
    <lineage>
        <taxon>Bacteria</taxon>
        <taxon>Pseudomonadati</taxon>
        <taxon>Pseudomonadota</taxon>
        <taxon>Gammaproteobacteria</taxon>
        <taxon>Enterobacterales</taxon>
        <taxon>Enterobacteriaceae</taxon>
        <taxon>Buttiauxella</taxon>
    </lineage>
</organism>
<comment type="caution">
    <text evidence="1">The sequence shown here is derived from an EMBL/GenBank/DDBJ whole genome shotgun (WGS) entry which is preliminary data.</text>
</comment>
<accession>A0A1B7HHL8</accession>
<evidence type="ECO:0000313" key="1">
    <source>
        <dbReference type="EMBL" id="OAT15075.1"/>
    </source>
</evidence>
<gene>
    <name evidence="1" type="ORF">M979_4023</name>
</gene>
<dbReference type="EMBL" id="LXEO01000065">
    <property type="protein sequence ID" value="OAT15075.1"/>
    <property type="molecule type" value="Genomic_DNA"/>
</dbReference>
<proteinExistence type="predicted"/>
<sequence>MPVLIRGDSNMIVMPLSYSASAIARSFEVIEEITIAEKRYLIIFDKKTPRASIVKAELEDVGGELRHVAVAMLELNNQKAIGDNVISVERFWEDSSVLQVEGVCVDRRYQELGFATQLYEALVIKCGVILMSDNTQYEGGKALWQKIAKSSNALSVFILDSDAGLFFPYDGTKAIYDGISIPEEKIWSVHPDVEHFGIVLIAEDKRRIETLTFSNE</sequence>
<dbReference type="PATRIC" id="fig|1354255.3.peg.4138"/>
<protein>
    <submittedName>
        <fullName evidence="1">Uncharacterized protein</fullName>
    </submittedName>
</protein>
<reference evidence="1 2" key="1">
    <citation type="submission" date="2016-04" db="EMBL/GenBank/DDBJ databases">
        <title>ATOL: Assembling a taxonomically balanced genome-scale reconstruction of the evolutionary history of the Enterobacteriaceae.</title>
        <authorList>
            <person name="Plunkett G.III."/>
            <person name="Neeno-Eckwall E.C."/>
            <person name="Glasner J.D."/>
            <person name="Perna N.T."/>
        </authorList>
    </citation>
    <scope>NUCLEOTIDE SEQUENCE [LARGE SCALE GENOMIC DNA]</scope>
    <source>
        <strain evidence="1 2">ATCC 51607</strain>
    </source>
</reference>
<keyword evidence="2" id="KW-1185">Reference proteome</keyword>
<dbReference type="Proteomes" id="UP000078286">
    <property type="component" value="Unassembled WGS sequence"/>
</dbReference>
<dbReference type="AlphaFoldDB" id="A0A1B7HHL8"/>
<dbReference type="RefSeq" id="WP_064556165.1">
    <property type="nucleotide sequence ID" value="NZ_LXEO01000065.1"/>
</dbReference>
<name>A0A1B7HHL8_9ENTR</name>
<evidence type="ECO:0000313" key="2">
    <source>
        <dbReference type="Proteomes" id="UP000078286"/>
    </source>
</evidence>